<dbReference type="InterPro" id="IPR021054">
    <property type="entry name" value="Cell_wall_mannoprotein_1"/>
</dbReference>
<dbReference type="PANTHER" id="PTHR38123:SF1">
    <property type="entry name" value="HYDROPHOBIC SURFACE BINDING PROTEIN"/>
    <property type="match status" value="1"/>
</dbReference>
<proteinExistence type="predicted"/>
<evidence type="ECO:0000256" key="1">
    <source>
        <dbReference type="SAM" id="SignalP"/>
    </source>
</evidence>
<dbReference type="VEuPathDB" id="FungiDB:BD410DRAFT_902867"/>
<dbReference type="Pfam" id="PF12296">
    <property type="entry name" value="HsbA"/>
    <property type="match status" value="1"/>
</dbReference>
<evidence type="ECO:0000313" key="2">
    <source>
        <dbReference type="EMBL" id="TDL14874.1"/>
    </source>
</evidence>
<protein>
    <submittedName>
        <fullName evidence="2">Uncharacterized protein</fullName>
    </submittedName>
</protein>
<dbReference type="PANTHER" id="PTHR38123">
    <property type="entry name" value="CELL WALL SERINE-THREONINE-RICH GALACTOMANNOPROTEIN MP1 (AFU_ORTHOLOGUE AFUA_4G03240)"/>
    <property type="match status" value="1"/>
</dbReference>
<evidence type="ECO:0000313" key="3">
    <source>
        <dbReference type="Proteomes" id="UP000294933"/>
    </source>
</evidence>
<organism evidence="2 3">
    <name type="scientific">Rickenella mellea</name>
    <dbReference type="NCBI Taxonomy" id="50990"/>
    <lineage>
        <taxon>Eukaryota</taxon>
        <taxon>Fungi</taxon>
        <taxon>Dikarya</taxon>
        <taxon>Basidiomycota</taxon>
        <taxon>Agaricomycotina</taxon>
        <taxon>Agaricomycetes</taxon>
        <taxon>Hymenochaetales</taxon>
        <taxon>Rickenellaceae</taxon>
        <taxon>Rickenella</taxon>
    </lineage>
</organism>
<dbReference type="GO" id="GO:0005576">
    <property type="term" value="C:extracellular region"/>
    <property type="evidence" value="ECO:0007669"/>
    <property type="project" value="TreeGrafter"/>
</dbReference>
<dbReference type="OrthoDB" id="3485059at2759"/>
<dbReference type="AlphaFoldDB" id="A0A4Y7PHC6"/>
<feature type="signal peptide" evidence="1">
    <location>
        <begin position="1"/>
        <end position="16"/>
    </location>
</feature>
<sequence>MHFQFAPLSFVVVASAAIASSPLKRDGSTIVMDVNAFGSALDSFGSACSAFPSTGGTGAQANIIMRTMQAFNNAINKATADANRSPTFTETQSFAIVNATKTLEGKFTDALGKLEAKEEPLLAFPFGGVIVTQLDSLKNGTIALWAAFLPKISSNQISSAEIILGFYVAGYDGAIESFDS</sequence>
<reference evidence="2 3" key="1">
    <citation type="submission" date="2018-06" db="EMBL/GenBank/DDBJ databases">
        <title>A transcriptomic atlas of mushroom development highlights an independent origin of complex multicellularity.</title>
        <authorList>
            <consortium name="DOE Joint Genome Institute"/>
            <person name="Krizsan K."/>
            <person name="Almasi E."/>
            <person name="Merenyi Z."/>
            <person name="Sahu N."/>
            <person name="Viragh M."/>
            <person name="Koszo T."/>
            <person name="Mondo S."/>
            <person name="Kiss B."/>
            <person name="Balint B."/>
            <person name="Kues U."/>
            <person name="Barry K."/>
            <person name="Hegedus J.C."/>
            <person name="Henrissat B."/>
            <person name="Johnson J."/>
            <person name="Lipzen A."/>
            <person name="Ohm R."/>
            <person name="Nagy I."/>
            <person name="Pangilinan J."/>
            <person name="Yan J."/>
            <person name="Xiong Y."/>
            <person name="Grigoriev I.V."/>
            <person name="Hibbett D.S."/>
            <person name="Nagy L.G."/>
        </authorList>
    </citation>
    <scope>NUCLEOTIDE SEQUENCE [LARGE SCALE GENOMIC DNA]</scope>
    <source>
        <strain evidence="2 3">SZMC22713</strain>
    </source>
</reference>
<keyword evidence="3" id="KW-1185">Reference proteome</keyword>
<gene>
    <name evidence="2" type="ORF">BD410DRAFT_902867</name>
</gene>
<keyword evidence="1" id="KW-0732">Signal</keyword>
<accession>A0A4Y7PHC6</accession>
<feature type="chain" id="PRO_5021327305" evidence="1">
    <location>
        <begin position="17"/>
        <end position="180"/>
    </location>
</feature>
<dbReference type="EMBL" id="ML170302">
    <property type="protein sequence ID" value="TDL14874.1"/>
    <property type="molecule type" value="Genomic_DNA"/>
</dbReference>
<dbReference type="Proteomes" id="UP000294933">
    <property type="component" value="Unassembled WGS sequence"/>
</dbReference>
<name>A0A4Y7PHC6_9AGAM</name>